<proteinExistence type="predicted"/>
<dbReference type="EMBL" id="MN740669">
    <property type="protein sequence ID" value="QHU06962.1"/>
    <property type="molecule type" value="Genomic_DNA"/>
</dbReference>
<feature type="domain" description="LRAT" evidence="1">
    <location>
        <begin position="95"/>
        <end position="206"/>
    </location>
</feature>
<dbReference type="AlphaFoldDB" id="A0A6C0JMM8"/>
<reference evidence="2" key="1">
    <citation type="journal article" date="2020" name="Nature">
        <title>Giant virus diversity and host interactions through global metagenomics.</title>
        <authorList>
            <person name="Schulz F."/>
            <person name="Roux S."/>
            <person name="Paez-Espino D."/>
            <person name="Jungbluth S."/>
            <person name="Walsh D.A."/>
            <person name="Denef V.J."/>
            <person name="McMahon K.D."/>
            <person name="Konstantinidis K.T."/>
            <person name="Eloe-Fadrosh E.A."/>
            <person name="Kyrpides N.C."/>
            <person name="Woyke T."/>
        </authorList>
    </citation>
    <scope>NUCLEOTIDE SEQUENCE</scope>
    <source>
        <strain evidence="2">GVMAG-S-1038524-41</strain>
    </source>
</reference>
<organism evidence="2">
    <name type="scientific">viral metagenome</name>
    <dbReference type="NCBI Taxonomy" id="1070528"/>
    <lineage>
        <taxon>unclassified sequences</taxon>
        <taxon>metagenomes</taxon>
        <taxon>organismal metagenomes</taxon>
    </lineage>
</organism>
<protein>
    <recommendedName>
        <fullName evidence="1">LRAT domain-containing protein</fullName>
    </recommendedName>
</protein>
<dbReference type="Pfam" id="PF04970">
    <property type="entry name" value="LRAT"/>
    <property type="match status" value="1"/>
</dbReference>
<evidence type="ECO:0000259" key="1">
    <source>
        <dbReference type="Pfam" id="PF04970"/>
    </source>
</evidence>
<dbReference type="Gene3D" id="3.90.1720.10">
    <property type="entry name" value="endopeptidase domain like (from Nostoc punctiforme)"/>
    <property type="match status" value="1"/>
</dbReference>
<accession>A0A6C0JMM8</accession>
<sequence length="324" mass="36153">MLQPITNVALPQTTYTDVPFPIQTHPGTVNESLHMETSSRQRILDIQTKEVEDYMNVVIEKADRTPNFLKSSDFKKFGLLPGQQIAYSGGFGLDSVTHHGVYIGNGIVAEVASQSCLRKCLLNAKNFNTLCFGLSTMADFAKRAKEKNSPVLLFQHKKFNDSNPSLIRQRLRRVKEIVSSSGNHWRQWVLTHNCESAANYVSYGKMETRQGQVNVITLVIAVAMNKGLGGVARGYYDSKTGNVHNPKNENCKLGTCIDRDMTSNGCVCETSPETSMLYGKYCYVDGKLCKSEGRKDARGIWGTVKGKKRMCLRKGKKGKKYINC</sequence>
<dbReference type="InterPro" id="IPR007053">
    <property type="entry name" value="LRAT_dom"/>
</dbReference>
<evidence type="ECO:0000313" key="2">
    <source>
        <dbReference type="EMBL" id="QHU06962.1"/>
    </source>
</evidence>
<name>A0A6C0JMM8_9ZZZZ</name>